<dbReference type="AlphaFoldDB" id="A0A9N9K5P6"/>
<comment type="caution">
    <text evidence="1">The sequence shown here is derived from an EMBL/GenBank/DDBJ whole genome shotgun (WGS) entry which is preliminary data.</text>
</comment>
<dbReference type="OrthoDB" id="2449280at2759"/>
<dbReference type="EMBL" id="CAJVQA010040491">
    <property type="protein sequence ID" value="CAG8813088.1"/>
    <property type="molecule type" value="Genomic_DNA"/>
</dbReference>
<organism evidence="1 2">
    <name type="scientific">Cetraspora pellucida</name>
    <dbReference type="NCBI Taxonomy" id="1433469"/>
    <lineage>
        <taxon>Eukaryota</taxon>
        <taxon>Fungi</taxon>
        <taxon>Fungi incertae sedis</taxon>
        <taxon>Mucoromycota</taxon>
        <taxon>Glomeromycotina</taxon>
        <taxon>Glomeromycetes</taxon>
        <taxon>Diversisporales</taxon>
        <taxon>Gigasporaceae</taxon>
        <taxon>Cetraspora</taxon>
    </lineage>
</organism>
<accession>A0A9N9K5P6</accession>
<name>A0A9N9K5P6_9GLOM</name>
<proteinExistence type="predicted"/>
<evidence type="ECO:0000313" key="2">
    <source>
        <dbReference type="Proteomes" id="UP000789759"/>
    </source>
</evidence>
<keyword evidence="2" id="KW-1185">Reference proteome</keyword>
<sequence>QADKISIPNLEHINNIYNKYFLKRSNDASPHFYLQAIDGNPEDKHVGKKRLGTYFCYIVIASEIDISNHRITNQSGCFQQYKRPKNNIQINKLEDLSRMIMLDANYNNSQDQVNPLLTKKAILTTSTATTMQATSAIPTFHTAKKILQDSQLNNIESVTLSTESSYESFKKFNKLFQGTIYNNSNVTYYIHHYHYYNTSPSQYI</sequence>
<gene>
    <name evidence="1" type="ORF">CPELLU_LOCUS18872</name>
</gene>
<dbReference type="Proteomes" id="UP000789759">
    <property type="component" value="Unassembled WGS sequence"/>
</dbReference>
<reference evidence="1" key="1">
    <citation type="submission" date="2021-06" db="EMBL/GenBank/DDBJ databases">
        <authorList>
            <person name="Kallberg Y."/>
            <person name="Tangrot J."/>
            <person name="Rosling A."/>
        </authorList>
    </citation>
    <scope>NUCLEOTIDE SEQUENCE</scope>
    <source>
        <strain evidence="1">FL966</strain>
    </source>
</reference>
<feature type="non-terminal residue" evidence="1">
    <location>
        <position position="204"/>
    </location>
</feature>
<evidence type="ECO:0000313" key="1">
    <source>
        <dbReference type="EMBL" id="CAG8813088.1"/>
    </source>
</evidence>
<protein>
    <submittedName>
        <fullName evidence="1">17108_t:CDS:1</fullName>
    </submittedName>
</protein>